<reference evidence="9 10" key="1">
    <citation type="submission" date="2021-08" db="EMBL/GenBank/DDBJ databases">
        <title>Collinsella faecalis sp. nov. isolated from swine faeces.</title>
        <authorList>
            <person name="Oh B.S."/>
            <person name="Lee J.H."/>
        </authorList>
    </citation>
    <scope>NUCLEOTIDE SEQUENCE [LARGE SCALE GENOMIC DNA]</scope>
    <source>
        <strain evidence="9 10">AGMB00827</strain>
    </source>
</reference>
<evidence type="ECO:0000256" key="1">
    <source>
        <dbReference type="ARBA" id="ARBA00004651"/>
    </source>
</evidence>
<evidence type="ECO:0000256" key="8">
    <source>
        <dbReference type="SAM" id="Phobius"/>
    </source>
</evidence>
<dbReference type="Pfam" id="PF01594">
    <property type="entry name" value="AI-2E_transport"/>
    <property type="match status" value="1"/>
</dbReference>
<comment type="similarity">
    <text evidence="2">Belongs to the autoinducer-2 exporter (AI-2E) (TC 2.A.86) family.</text>
</comment>
<name>A0ABS7MM16_9ACTN</name>
<dbReference type="PANTHER" id="PTHR21716">
    <property type="entry name" value="TRANSMEMBRANE PROTEIN"/>
    <property type="match status" value="1"/>
</dbReference>
<comment type="subcellular location">
    <subcellularLocation>
        <location evidence="1">Cell membrane</location>
        <topology evidence="1">Multi-pass membrane protein</topology>
    </subcellularLocation>
</comment>
<gene>
    <name evidence="9" type="ORF">K6V98_07040</name>
</gene>
<dbReference type="PANTHER" id="PTHR21716:SF53">
    <property type="entry name" value="PERMEASE PERM-RELATED"/>
    <property type="match status" value="1"/>
</dbReference>
<dbReference type="RefSeq" id="WP_222199801.1">
    <property type="nucleotide sequence ID" value="NZ_JAIMFO010000007.1"/>
</dbReference>
<evidence type="ECO:0000256" key="6">
    <source>
        <dbReference type="ARBA" id="ARBA00022989"/>
    </source>
</evidence>
<dbReference type="InterPro" id="IPR002549">
    <property type="entry name" value="AI-2E-like"/>
</dbReference>
<keyword evidence="10" id="KW-1185">Reference proteome</keyword>
<keyword evidence="5 8" id="KW-0812">Transmembrane</keyword>
<evidence type="ECO:0000256" key="7">
    <source>
        <dbReference type="ARBA" id="ARBA00023136"/>
    </source>
</evidence>
<dbReference type="EMBL" id="JAIMFO010000007">
    <property type="protein sequence ID" value="MBY4798098.1"/>
    <property type="molecule type" value="Genomic_DNA"/>
</dbReference>
<keyword evidence="3" id="KW-0813">Transport</keyword>
<feature type="transmembrane region" description="Helical" evidence="8">
    <location>
        <begin position="293"/>
        <end position="312"/>
    </location>
</feature>
<evidence type="ECO:0000256" key="5">
    <source>
        <dbReference type="ARBA" id="ARBA00022692"/>
    </source>
</evidence>
<feature type="transmembrane region" description="Helical" evidence="8">
    <location>
        <begin position="43"/>
        <end position="64"/>
    </location>
</feature>
<feature type="transmembrane region" description="Helical" evidence="8">
    <location>
        <begin position="76"/>
        <end position="105"/>
    </location>
</feature>
<keyword evidence="6 8" id="KW-1133">Transmembrane helix</keyword>
<organism evidence="9 10">
    <name type="scientific">Collinsella ureilytica</name>
    <dbReference type="NCBI Taxonomy" id="2869515"/>
    <lineage>
        <taxon>Bacteria</taxon>
        <taxon>Bacillati</taxon>
        <taxon>Actinomycetota</taxon>
        <taxon>Coriobacteriia</taxon>
        <taxon>Coriobacteriales</taxon>
        <taxon>Coriobacteriaceae</taxon>
        <taxon>Collinsella</taxon>
    </lineage>
</organism>
<accession>A0ABS7MM16</accession>
<proteinExistence type="inferred from homology"/>
<sequence>MDSEPQQTSQSHSGRWASIGLKLWTVIGCGIIVLAATKLLAALSAAVMFLAVGCIIAFIATPMTDWLCARNIVRPLAVILAVAAVVIVIILAIALMAPVLTAQIIQMLSETPRRIAEISSWFSQLEADHRFIRELSSRIDTDAALSSVQSMANQFASGLLFAVRDGIVPMVNNVASALFIVFLGMVLAYWLTLDFPRIHEEICCILGERRAGDYRLMMAVVGQSVGGYLRSMVIGALVRGVLAFLGFILVSHPYAGTMATLTALLSFIPVIGPILAVFISALTGLFAGPSVGFWTLIAALVAQSITDNVIAPKINESTMSVHPVLSLVALMIGSALGSAMGMVIAIPLAAVAKSLFIFYFEEQTGRQIVSYGGAIFKGTPYCSDSGSPAPVYDALGGDVSSLGVIAERIEHAGSVSPAKKPEQSRGGPSGVKRLLAKIQSRFASEHTDG</sequence>
<protein>
    <submittedName>
        <fullName evidence="9">AI-2E family transporter</fullName>
    </submittedName>
</protein>
<evidence type="ECO:0000313" key="10">
    <source>
        <dbReference type="Proteomes" id="UP000700908"/>
    </source>
</evidence>
<feature type="transmembrane region" description="Helical" evidence="8">
    <location>
        <begin position="16"/>
        <end position="36"/>
    </location>
</feature>
<evidence type="ECO:0000256" key="2">
    <source>
        <dbReference type="ARBA" id="ARBA00009773"/>
    </source>
</evidence>
<evidence type="ECO:0000313" key="9">
    <source>
        <dbReference type="EMBL" id="MBY4798098.1"/>
    </source>
</evidence>
<evidence type="ECO:0000256" key="3">
    <source>
        <dbReference type="ARBA" id="ARBA00022448"/>
    </source>
</evidence>
<keyword evidence="7 8" id="KW-0472">Membrane</keyword>
<feature type="transmembrane region" description="Helical" evidence="8">
    <location>
        <begin position="228"/>
        <end position="250"/>
    </location>
</feature>
<feature type="transmembrane region" description="Helical" evidence="8">
    <location>
        <begin position="324"/>
        <end position="350"/>
    </location>
</feature>
<comment type="caution">
    <text evidence="9">The sequence shown here is derived from an EMBL/GenBank/DDBJ whole genome shotgun (WGS) entry which is preliminary data.</text>
</comment>
<keyword evidence="4" id="KW-1003">Cell membrane</keyword>
<evidence type="ECO:0000256" key="4">
    <source>
        <dbReference type="ARBA" id="ARBA00022475"/>
    </source>
</evidence>
<feature type="transmembrane region" description="Helical" evidence="8">
    <location>
        <begin position="262"/>
        <end position="287"/>
    </location>
</feature>
<feature type="transmembrane region" description="Helical" evidence="8">
    <location>
        <begin position="170"/>
        <end position="191"/>
    </location>
</feature>
<dbReference type="Proteomes" id="UP000700908">
    <property type="component" value="Unassembled WGS sequence"/>
</dbReference>